<reference evidence="3" key="1">
    <citation type="journal article" date="2008" name="Nature">
        <title>The amphioxus genome and the evolution of the chordate karyotype.</title>
        <authorList>
            <consortium name="US DOE Joint Genome Institute (JGI-PGF)"/>
            <person name="Putnam N.H."/>
            <person name="Butts T."/>
            <person name="Ferrier D.E.K."/>
            <person name="Furlong R.F."/>
            <person name="Hellsten U."/>
            <person name="Kawashima T."/>
            <person name="Robinson-Rechavi M."/>
            <person name="Shoguchi E."/>
            <person name="Terry A."/>
            <person name="Yu J.-K."/>
            <person name="Benito-Gutierrez E.L."/>
            <person name="Dubchak I."/>
            <person name="Garcia-Fernandez J."/>
            <person name="Gibson-Brown J.J."/>
            <person name="Grigoriev I.V."/>
            <person name="Horton A.C."/>
            <person name="de Jong P.J."/>
            <person name="Jurka J."/>
            <person name="Kapitonov V.V."/>
            <person name="Kohara Y."/>
            <person name="Kuroki Y."/>
            <person name="Lindquist E."/>
            <person name="Lucas S."/>
            <person name="Osoegawa K."/>
            <person name="Pennacchio L.A."/>
            <person name="Salamov A.A."/>
            <person name="Satou Y."/>
            <person name="Sauka-Spengler T."/>
            <person name="Schmutz J."/>
            <person name="Shin-I T."/>
            <person name="Toyoda A."/>
            <person name="Bronner-Fraser M."/>
            <person name="Fujiyama A."/>
            <person name="Holland L.Z."/>
            <person name="Holland P.W.H."/>
            <person name="Satoh N."/>
            <person name="Rokhsar D.S."/>
        </authorList>
    </citation>
    <scope>NUCLEOTIDE SEQUENCE [LARGE SCALE GENOMIC DNA]</scope>
    <source>
        <strain evidence="3">S238N-H82</strain>
        <tissue evidence="3">Testes</tissue>
    </source>
</reference>
<keyword evidence="1" id="KW-0175">Coiled coil</keyword>
<evidence type="ECO:0000256" key="2">
    <source>
        <dbReference type="SAM" id="SignalP"/>
    </source>
</evidence>
<sequence length="198" mass="22681">MGSLTKAILLLLTLFFVGVLRSAYAFPAGGSQPAGRQTRFVHYREHYTALHCHYCCGRRGFQADIQQTERTINSANRTLNIMEDTSLASLHRTLGTYNQAMSTVTGEARDLEAYNDPLRRSMEHTEIVLSNMLVKLQITLMHMRAEELDDVTVTEGPWTVDPEETTYERQLRHLTFFQHLCETLDVLKQQLETRLAEC</sequence>
<keyword evidence="2" id="KW-0732">Signal</keyword>
<feature type="signal peptide" evidence="2">
    <location>
        <begin position="1"/>
        <end position="25"/>
    </location>
</feature>
<accession>C3YQM2</accession>
<feature type="coiled-coil region" evidence="1">
    <location>
        <begin position="58"/>
        <end position="85"/>
    </location>
</feature>
<dbReference type="AlphaFoldDB" id="C3YQM2"/>
<organism>
    <name type="scientific">Branchiostoma floridae</name>
    <name type="common">Florida lancelet</name>
    <name type="synonym">Amphioxus</name>
    <dbReference type="NCBI Taxonomy" id="7739"/>
    <lineage>
        <taxon>Eukaryota</taxon>
        <taxon>Metazoa</taxon>
        <taxon>Chordata</taxon>
        <taxon>Cephalochordata</taxon>
        <taxon>Leptocardii</taxon>
        <taxon>Amphioxiformes</taxon>
        <taxon>Branchiostomatidae</taxon>
        <taxon>Branchiostoma</taxon>
    </lineage>
</organism>
<protein>
    <submittedName>
        <fullName evidence="3">Uncharacterized protein</fullName>
    </submittedName>
</protein>
<proteinExistence type="predicted"/>
<feature type="chain" id="PRO_5002935522" evidence="2">
    <location>
        <begin position="26"/>
        <end position="198"/>
    </location>
</feature>
<gene>
    <name evidence="3" type="ORF">BRAFLDRAFT_82710</name>
</gene>
<dbReference type="EMBL" id="GG666543">
    <property type="protein sequence ID" value="EEN57378.1"/>
    <property type="molecule type" value="Genomic_DNA"/>
</dbReference>
<evidence type="ECO:0000256" key="1">
    <source>
        <dbReference type="SAM" id="Coils"/>
    </source>
</evidence>
<name>C3YQM2_BRAFL</name>
<dbReference type="InParanoid" id="C3YQM2"/>
<evidence type="ECO:0000313" key="3">
    <source>
        <dbReference type="EMBL" id="EEN57378.1"/>
    </source>
</evidence>